<keyword evidence="2" id="KW-1185">Reference proteome</keyword>
<evidence type="ECO:0000313" key="1">
    <source>
        <dbReference type="EMBL" id="RAL20084.1"/>
    </source>
</evidence>
<name>A0A328C6E7_9DELT</name>
<proteinExistence type="predicted"/>
<comment type="caution">
    <text evidence="1">The sequence shown here is derived from an EMBL/GenBank/DDBJ whole genome shotgun (WGS) entry which is preliminary data.</text>
</comment>
<evidence type="ECO:0000313" key="2">
    <source>
        <dbReference type="Proteomes" id="UP000249169"/>
    </source>
</evidence>
<dbReference type="EMBL" id="QHKO01000015">
    <property type="protein sequence ID" value="RAL20084.1"/>
    <property type="molecule type" value="Genomic_DNA"/>
</dbReference>
<gene>
    <name evidence="1" type="ORF">DL240_18820</name>
</gene>
<dbReference type="Proteomes" id="UP000249169">
    <property type="component" value="Unassembled WGS sequence"/>
</dbReference>
<organism evidence="1 2">
    <name type="scientific">Lujinxingia litoralis</name>
    <dbReference type="NCBI Taxonomy" id="2211119"/>
    <lineage>
        <taxon>Bacteria</taxon>
        <taxon>Deltaproteobacteria</taxon>
        <taxon>Bradymonadales</taxon>
        <taxon>Lujinxingiaceae</taxon>
        <taxon>Lujinxingia</taxon>
    </lineage>
</organism>
<accession>A0A328C6E7</accession>
<protein>
    <submittedName>
        <fullName evidence="1">Uncharacterized protein</fullName>
    </submittedName>
</protein>
<sequence>MSSEDRLMNEHGYDFLMIDGECNYWSYETSGYMAPVVSGSLTEEQAAAISADLSVNDWVNYDDDFYQQPEYAHASVHVFWSPDSSFSCSADCTRWFGNQDATEIRENARQWLQELNESGESNPQAFRIMVIEAPHELHFDAPPVPVGFDLQSYVFSEEEYGRYCEGDSHYVTGEVAVELARLREDFINGMYGSGRFGIAMEDEDGKVYEVYLRDALPQEDENGLIRVLNEHDVQCPQ</sequence>
<reference evidence="1 2" key="1">
    <citation type="submission" date="2018-05" db="EMBL/GenBank/DDBJ databases">
        <title>Lujinxingia marina gen. nov. sp. nov., a new facultative anaerobic member of the class Deltaproteobacteria, and proposal of Lujinxingaceae fam. nov.</title>
        <authorList>
            <person name="Li C.-M."/>
        </authorList>
    </citation>
    <scope>NUCLEOTIDE SEQUENCE [LARGE SCALE GENOMIC DNA]</scope>
    <source>
        <strain evidence="1 2">B210</strain>
    </source>
</reference>
<dbReference type="AlphaFoldDB" id="A0A328C6E7"/>